<feature type="region of interest" description="Disordered" evidence="1">
    <location>
        <begin position="178"/>
        <end position="207"/>
    </location>
</feature>
<keyword evidence="4" id="KW-1185">Reference proteome</keyword>
<name>A0ABX8JAG1_9BACT</name>
<evidence type="ECO:0000313" key="3">
    <source>
        <dbReference type="EMBL" id="QWV94367.1"/>
    </source>
</evidence>
<evidence type="ECO:0008006" key="5">
    <source>
        <dbReference type="Google" id="ProtNLM"/>
    </source>
</evidence>
<gene>
    <name evidence="3" type="ORF">KP004_04045</name>
</gene>
<organism evidence="3 4">
    <name type="scientific">Geomonas oryzisoli</name>
    <dbReference type="NCBI Taxonomy" id="2847992"/>
    <lineage>
        <taxon>Bacteria</taxon>
        <taxon>Pseudomonadati</taxon>
        <taxon>Thermodesulfobacteriota</taxon>
        <taxon>Desulfuromonadia</taxon>
        <taxon>Geobacterales</taxon>
        <taxon>Geobacteraceae</taxon>
        <taxon>Geomonas</taxon>
    </lineage>
</organism>
<dbReference type="Proteomes" id="UP000683557">
    <property type="component" value="Chromosome"/>
</dbReference>
<dbReference type="EMBL" id="CP076723">
    <property type="protein sequence ID" value="QWV94367.1"/>
    <property type="molecule type" value="Genomic_DNA"/>
</dbReference>
<evidence type="ECO:0000256" key="1">
    <source>
        <dbReference type="SAM" id="MobiDB-lite"/>
    </source>
</evidence>
<keyword evidence="2" id="KW-0732">Signal</keyword>
<protein>
    <recommendedName>
        <fullName evidence="5">BcpO-related WXXGXW repeat protein</fullName>
    </recommendedName>
</protein>
<accession>A0ABX8JAG1</accession>
<dbReference type="RefSeq" id="WP_216801113.1">
    <property type="nucleotide sequence ID" value="NZ_CP076723.1"/>
</dbReference>
<reference evidence="3 4" key="1">
    <citation type="submission" date="2021-06" db="EMBL/GenBank/DDBJ databases">
        <title>Gemonas diversity in paddy soil.</title>
        <authorList>
            <person name="Liu G."/>
        </authorList>
    </citation>
    <scope>NUCLEOTIDE SEQUENCE [LARGE SCALE GENOMIC DNA]</scope>
    <source>
        <strain evidence="3 4">RG10</strain>
    </source>
</reference>
<feature type="signal peptide" evidence="2">
    <location>
        <begin position="1"/>
        <end position="21"/>
    </location>
</feature>
<evidence type="ECO:0000313" key="4">
    <source>
        <dbReference type="Proteomes" id="UP000683557"/>
    </source>
</evidence>
<evidence type="ECO:0000256" key="2">
    <source>
        <dbReference type="SAM" id="SignalP"/>
    </source>
</evidence>
<sequence length="207" mass="24603">MKKLVALAFVIVLAGAATAQARVDFSVNIGVPVAVAPVPVAPAPVVYPAPVAYPPPPAPVAYAEPPSFIYSPTLGFHVSVGLPYDVVYTDNCYYQYRDGYWYMANSYRGPWTYVAPRYLPYGLHRHRHEQIRYYRDYEYRTYLSDRDHYRGNWYRPVAERRDGRWGERRDYYRDAYRNGYRDGYRDDRRDDRHDDHRDDRRDYRDRH</sequence>
<proteinExistence type="predicted"/>
<feature type="chain" id="PRO_5047113456" description="BcpO-related WXXGXW repeat protein" evidence="2">
    <location>
        <begin position="22"/>
        <end position="207"/>
    </location>
</feature>